<dbReference type="PANTHER" id="PTHR45947:SF3">
    <property type="entry name" value="SULFOQUINOVOSYL TRANSFERASE SQD2"/>
    <property type="match status" value="1"/>
</dbReference>
<dbReference type="Gene3D" id="3.40.50.2000">
    <property type="entry name" value="Glycogen Phosphorylase B"/>
    <property type="match status" value="2"/>
</dbReference>
<dbReference type="Pfam" id="PF13439">
    <property type="entry name" value="Glyco_transf_4"/>
    <property type="match status" value="1"/>
</dbReference>
<comment type="caution">
    <text evidence="3">The sequence shown here is derived from an EMBL/GenBank/DDBJ whole genome shotgun (WGS) entry which is preliminary data.</text>
</comment>
<protein>
    <submittedName>
        <fullName evidence="3">Glycosyltransferase family 4 protein</fullName>
    </submittedName>
</protein>
<accession>A0ABV4B2F9</accession>
<dbReference type="Proteomes" id="UP001562178">
    <property type="component" value="Unassembled WGS sequence"/>
</dbReference>
<evidence type="ECO:0000313" key="4">
    <source>
        <dbReference type="Proteomes" id="UP001562178"/>
    </source>
</evidence>
<organism evidence="3 4">
    <name type="scientific">Comamonas sediminis</name>
    <dbReference type="NCBI Taxonomy" id="1783360"/>
    <lineage>
        <taxon>Bacteria</taxon>
        <taxon>Pseudomonadati</taxon>
        <taxon>Pseudomonadota</taxon>
        <taxon>Betaproteobacteria</taxon>
        <taxon>Burkholderiales</taxon>
        <taxon>Comamonadaceae</taxon>
        <taxon>Comamonas</taxon>
    </lineage>
</organism>
<gene>
    <name evidence="3" type="ORF">AB7A72_11740</name>
</gene>
<dbReference type="RefSeq" id="WP_239812479.1">
    <property type="nucleotide sequence ID" value="NZ_JBGBDC010000004.1"/>
</dbReference>
<proteinExistence type="predicted"/>
<evidence type="ECO:0000313" key="3">
    <source>
        <dbReference type="EMBL" id="MEY2251676.1"/>
    </source>
</evidence>
<dbReference type="Pfam" id="PF00534">
    <property type="entry name" value="Glycos_transf_1"/>
    <property type="match status" value="1"/>
</dbReference>
<dbReference type="SUPFAM" id="SSF53756">
    <property type="entry name" value="UDP-Glycosyltransferase/glycogen phosphorylase"/>
    <property type="match status" value="1"/>
</dbReference>
<keyword evidence="4" id="KW-1185">Reference proteome</keyword>
<evidence type="ECO:0000259" key="1">
    <source>
        <dbReference type="Pfam" id="PF00534"/>
    </source>
</evidence>
<feature type="domain" description="Glycosyl transferase family 1" evidence="1">
    <location>
        <begin position="211"/>
        <end position="385"/>
    </location>
</feature>
<dbReference type="EMBL" id="JBGBDC010000004">
    <property type="protein sequence ID" value="MEY2251676.1"/>
    <property type="molecule type" value="Genomic_DNA"/>
</dbReference>
<dbReference type="InterPro" id="IPR050194">
    <property type="entry name" value="Glycosyltransferase_grp1"/>
</dbReference>
<sequence>MDDDKRLNIAMISEHASPLALTGSTDAGGQNVYVDSVARCLGEMGHQVDVLTRRDDPHLPAEVEMAPGVRVLHIDAGPAHHIPKEKLLQWMPDFAQQARSLLEPRRRYDAIHANFFMSGWVGMALRSALRAPLVTTFHALGLVRREHQGAADGFPNERETIERALVHGSDRLIAECPQDRSDLIRLYGAMPSHIDTVACGVDTQLFRPGSRSEARARLGLVQDEFIVLQLGRMVPRKGIDNVIRALALLPRTVPARLVVVGGEQRIPDPETCPELHRLMGLSHSLGISERVSFAGRRDREELRDWYLAADVFVTTPWYEPFGITPLEAMACGTPVIGSKVGGIAYTVCDGVTGYLVEPKQPQALAQALQKLHAQPRLARAMGLAGMQRVHKHFTWGQIARDLAAVFQRLSSAGGRLGAAAPASPGPWNALSAPPWQTPALGQGGYAGWQR</sequence>
<evidence type="ECO:0000259" key="2">
    <source>
        <dbReference type="Pfam" id="PF13439"/>
    </source>
</evidence>
<feature type="domain" description="Glycosyltransferase subfamily 4-like N-terminal" evidence="2">
    <location>
        <begin position="28"/>
        <end position="204"/>
    </location>
</feature>
<dbReference type="InterPro" id="IPR028098">
    <property type="entry name" value="Glyco_trans_4-like_N"/>
</dbReference>
<dbReference type="CDD" id="cd03800">
    <property type="entry name" value="GT4_sucrose_synthase"/>
    <property type="match status" value="1"/>
</dbReference>
<name>A0ABV4B2F9_9BURK</name>
<dbReference type="PANTHER" id="PTHR45947">
    <property type="entry name" value="SULFOQUINOVOSYL TRANSFERASE SQD2"/>
    <property type="match status" value="1"/>
</dbReference>
<reference evidence="3 4" key="1">
    <citation type="journal article" date="2016" name="Int. J. Syst. Evol. Microbiol.">
        <title>Description of Comamonas sediminis sp. nov., isolated from lagoon sediments.</title>
        <authorList>
            <person name="Subhash Y."/>
            <person name="Bang J.J."/>
            <person name="You T.H."/>
            <person name="Lee S.S."/>
        </authorList>
    </citation>
    <scope>NUCLEOTIDE SEQUENCE [LARGE SCALE GENOMIC DNA]</scope>
    <source>
        <strain evidence="3 4">JCM 31169</strain>
    </source>
</reference>
<dbReference type="InterPro" id="IPR001296">
    <property type="entry name" value="Glyco_trans_1"/>
</dbReference>